<reference evidence="3 6" key="1">
    <citation type="submission" date="2018-11" db="EMBL/GenBank/DDBJ databases">
        <title>The genome of Variovorax sp T529.</title>
        <authorList>
            <person name="Gao J."/>
        </authorList>
    </citation>
    <scope>NUCLEOTIDE SEQUENCE [LARGE SCALE GENOMIC DNA]</scope>
    <source>
        <strain evidence="3 6">T529</strain>
    </source>
</reference>
<dbReference type="Pfam" id="PF00248">
    <property type="entry name" value="Aldo_ket_red"/>
    <property type="match status" value="1"/>
</dbReference>
<evidence type="ECO:0000256" key="1">
    <source>
        <dbReference type="ARBA" id="ARBA00023002"/>
    </source>
</evidence>
<accession>A0A3P3F1V8</accession>
<dbReference type="RefSeq" id="WP_124956471.1">
    <property type="nucleotide sequence ID" value="NZ_CBFHCE010000012.1"/>
</dbReference>
<keyword evidence="1" id="KW-0560">Oxidoreductase</keyword>
<proteinExistence type="predicted"/>
<dbReference type="FunFam" id="3.20.20.100:FF:000004">
    <property type="entry name" value="Oxidoreductase, aldo/keto reductase"/>
    <property type="match status" value="1"/>
</dbReference>
<dbReference type="Gene3D" id="3.20.20.100">
    <property type="entry name" value="NADP-dependent oxidoreductase domain"/>
    <property type="match status" value="1"/>
</dbReference>
<dbReference type="SUPFAM" id="SSF51430">
    <property type="entry name" value="NAD(P)-linked oxidoreductase"/>
    <property type="match status" value="1"/>
</dbReference>
<dbReference type="Proteomes" id="UP000271137">
    <property type="component" value="Unassembled WGS sequence"/>
</dbReference>
<organism evidence="3 6">
    <name type="scientific">Variovorax beijingensis</name>
    <dbReference type="NCBI Taxonomy" id="2496117"/>
    <lineage>
        <taxon>Bacteria</taxon>
        <taxon>Pseudomonadati</taxon>
        <taxon>Pseudomonadota</taxon>
        <taxon>Betaproteobacteria</taxon>
        <taxon>Burkholderiales</taxon>
        <taxon>Comamonadaceae</taxon>
        <taxon>Variovorax</taxon>
    </lineage>
</organism>
<evidence type="ECO:0000313" key="3">
    <source>
        <dbReference type="EMBL" id="RRH92624.1"/>
    </source>
</evidence>
<evidence type="ECO:0000313" key="5">
    <source>
        <dbReference type="Proteomes" id="UP000271137"/>
    </source>
</evidence>
<dbReference type="EMBL" id="RXFQ01000002">
    <property type="protein sequence ID" value="RSZ43058.1"/>
    <property type="molecule type" value="Genomic_DNA"/>
</dbReference>
<feature type="domain" description="NADP-dependent oxidoreductase" evidence="2">
    <location>
        <begin position="17"/>
        <end position="325"/>
    </location>
</feature>
<evidence type="ECO:0000259" key="2">
    <source>
        <dbReference type="Pfam" id="PF00248"/>
    </source>
</evidence>
<dbReference type="PANTHER" id="PTHR43364:SF4">
    <property type="entry name" value="NAD(P)-LINKED OXIDOREDUCTASE SUPERFAMILY PROTEIN"/>
    <property type="match status" value="1"/>
</dbReference>
<dbReference type="EMBL" id="RQXU01000001">
    <property type="protein sequence ID" value="RRH92624.1"/>
    <property type="molecule type" value="Genomic_DNA"/>
</dbReference>
<dbReference type="InterPro" id="IPR050523">
    <property type="entry name" value="AKR_Detox_Biosynth"/>
</dbReference>
<keyword evidence="5" id="KW-1185">Reference proteome</keyword>
<evidence type="ECO:0000313" key="4">
    <source>
        <dbReference type="EMBL" id="RSZ43058.1"/>
    </source>
</evidence>
<dbReference type="Proteomes" id="UP000271590">
    <property type="component" value="Unassembled WGS sequence"/>
</dbReference>
<dbReference type="InterPro" id="IPR018170">
    <property type="entry name" value="Aldo/ket_reductase_CS"/>
</dbReference>
<dbReference type="InterPro" id="IPR023210">
    <property type="entry name" value="NADP_OxRdtase_dom"/>
</dbReference>
<dbReference type="InterPro" id="IPR036812">
    <property type="entry name" value="NAD(P)_OxRdtase_dom_sf"/>
</dbReference>
<comment type="caution">
    <text evidence="3">The sequence shown here is derived from an EMBL/GenBank/DDBJ whole genome shotgun (WGS) entry which is preliminary data.</text>
</comment>
<dbReference type="PROSITE" id="PS00062">
    <property type="entry name" value="ALDOKETO_REDUCTASE_2"/>
    <property type="match status" value="1"/>
</dbReference>
<reference evidence="4 5" key="2">
    <citation type="submission" date="2018-12" db="EMBL/GenBank/DDBJ databases">
        <title>The genome sequences of strain 502.</title>
        <authorList>
            <person name="Gao J."/>
            <person name="Sun J."/>
        </authorList>
    </citation>
    <scope>NUCLEOTIDE SEQUENCE [LARGE SCALE GENOMIC DNA]</scope>
    <source>
        <strain evidence="4 5">502</strain>
    </source>
</reference>
<gene>
    <name evidence="3" type="ORF">EH244_02035</name>
    <name evidence="4" type="ORF">EJO66_04560</name>
</gene>
<protein>
    <submittedName>
        <fullName evidence="3">Aldo/keto reductase</fullName>
    </submittedName>
</protein>
<dbReference type="PANTHER" id="PTHR43364">
    <property type="entry name" value="NADH-SPECIFIC METHYLGLYOXAL REDUCTASE-RELATED"/>
    <property type="match status" value="1"/>
</dbReference>
<dbReference type="GO" id="GO:0005829">
    <property type="term" value="C:cytosol"/>
    <property type="evidence" value="ECO:0007669"/>
    <property type="project" value="TreeGrafter"/>
</dbReference>
<sequence>MSIPTTRLGRTGLTVSRLALGTMTFGLQTDEAVSHQILDKAAEGGINFLDTADVYPLGGTVETTGRTEEIIGRWLQKQGAAGRRRFVVATKAVGKVGPNSWDQGASRKHLLDAIDASLKRLQTDHVDLYQLHSDDRETPLEESLEALDVIVKSGRARYIGVSNFLAYRLARALGKAELHRLTRYVSVQPRYSLLFREIERELLPLAGEEGLGVIPYNPLAGGLLTGKYKPGATPEQNTRFTLGTAGGMYQDRYWNERSFNTVTQLHELADEAGVPLATLAVAWVMANPLITAPLLGASRPEQLDATLAAASYKLDPALKQKLDELTAEYRKGDAPR</sequence>
<name>A0A3P3F1V8_9BURK</name>
<evidence type="ECO:0000313" key="6">
    <source>
        <dbReference type="Proteomes" id="UP000271590"/>
    </source>
</evidence>
<dbReference type="GO" id="GO:0016491">
    <property type="term" value="F:oxidoreductase activity"/>
    <property type="evidence" value="ECO:0007669"/>
    <property type="project" value="UniProtKB-KW"/>
</dbReference>
<dbReference type="AlphaFoldDB" id="A0A3P3F1V8"/>